<protein>
    <submittedName>
        <fullName evidence="3">Dioxygenase</fullName>
    </submittedName>
</protein>
<feature type="region of interest" description="Disordered" evidence="1">
    <location>
        <begin position="62"/>
        <end position="102"/>
    </location>
</feature>
<keyword evidence="2" id="KW-0472">Membrane</keyword>
<feature type="transmembrane region" description="Helical" evidence="2">
    <location>
        <begin position="39"/>
        <end position="62"/>
    </location>
</feature>
<dbReference type="GO" id="GO:0051213">
    <property type="term" value="F:dioxygenase activity"/>
    <property type="evidence" value="ECO:0007669"/>
    <property type="project" value="UniProtKB-KW"/>
</dbReference>
<evidence type="ECO:0000256" key="2">
    <source>
        <dbReference type="SAM" id="Phobius"/>
    </source>
</evidence>
<sequence>MATGGKNRDARAARERARLYEARRQFHEGQARRRTRDNLIAGILGGVIVLGLIGAQTAYFVAGPGAPAPSPSSTPTPTATTPEPTPSPTATPEPSATPAPTP</sequence>
<keyword evidence="2" id="KW-0812">Transmembrane</keyword>
<proteinExistence type="predicted"/>
<organism evidence="3">
    <name type="scientific">Microbacterium sp. LWS13-1.2</name>
    <dbReference type="NCBI Taxonomy" id="3135264"/>
    <lineage>
        <taxon>Bacteria</taxon>
        <taxon>Bacillati</taxon>
        <taxon>Actinomycetota</taxon>
        <taxon>Actinomycetes</taxon>
        <taxon>Micrococcales</taxon>
        <taxon>Microbacteriaceae</taxon>
        <taxon>Microbacterium</taxon>
    </lineage>
</organism>
<gene>
    <name evidence="3" type="ORF">MRBLWS13_000551</name>
</gene>
<reference evidence="3" key="1">
    <citation type="submission" date="2024-04" db="EMBL/GenBank/DDBJ databases">
        <authorList>
            <person name="Roder T."/>
            <person name="Oberhansli S."/>
            <person name="Kreuzer M."/>
        </authorList>
    </citation>
    <scope>NUCLEOTIDE SEQUENCE</scope>
    <source>
        <strain evidence="3">LWS13-1.2</strain>
    </source>
</reference>
<keyword evidence="2" id="KW-1133">Transmembrane helix</keyword>
<accession>A0AAU6S7T1</accession>
<evidence type="ECO:0000256" key="1">
    <source>
        <dbReference type="SAM" id="MobiDB-lite"/>
    </source>
</evidence>
<dbReference type="AlphaFoldDB" id="A0AAU6S7T1"/>
<dbReference type="RefSeq" id="WP_349427536.1">
    <property type="nucleotide sequence ID" value="NZ_CP151632.1"/>
</dbReference>
<keyword evidence="3" id="KW-0560">Oxidoreductase</keyword>
<evidence type="ECO:0000313" key="3">
    <source>
        <dbReference type="EMBL" id="WZO32937.1"/>
    </source>
</evidence>
<dbReference type="EMBL" id="CP151632">
    <property type="protein sequence ID" value="WZO32937.1"/>
    <property type="molecule type" value="Genomic_DNA"/>
</dbReference>
<feature type="compositionally biased region" description="Pro residues" evidence="1">
    <location>
        <begin position="83"/>
        <end position="102"/>
    </location>
</feature>
<keyword evidence="3" id="KW-0223">Dioxygenase</keyword>
<name>A0AAU6S7T1_9MICO</name>